<dbReference type="PANTHER" id="PTHR11042">
    <property type="entry name" value="EUKARYOTIC TRANSLATION INITIATION FACTOR 2-ALPHA KINASE EIF2-ALPHA KINASE -RELATED"/>
    <property type="match status" value="1"/>
</dbReference>
<name>A0A9N9FAJ0_9GLOM</name>
<dbReference type="InterPro" id="IPR000719">
    <property type="entry name" value="Prot_kinase_dom"/>
</dbReference>
<dbReference type="GO" id="GO:0005737">
    <property type="term" value="C:cytoplasm"/>
    <property type="evidence" value="ECO:0007669"/>
    <property type="project" value="TreeGrafter"/>
</dbReference>
<gene>
    <name evidence="8" type="ORF">AMORRO_LOCUS4209</name>
</gene>
<reference evidence="8" key="1">
    <citation type="submission" date="2021-06" db="EMBL/GenBank/DDBJ databases">
        <authorList>
            <person name="Kallberg Y."/>
            <person name="Tangrot J."/>
            <person name="Rosling A."/>
        </authorList>
    </citation>
    <scope>NUCLEOTIDE SEQUENCE</scope>
    <source>
        <strain evidence="8">CL551</strain>
    </source>
</reference>
<dbReference type="InterPro" id="IPR050339">
    <property type="entry name" value="CC_SR_Kinase"/>
</dbReference>
<evidence type="ECO:0000256" key="1">
    <source>
        <dbReference type="ARBA" id="ARBA00022679"/>
    </source>
</evidence>
<keyword evidence="4 5" id="KW-0067">ATP-binding</keyword>
<evidence type="ECO:0000256" key="3">
    <source>
        <dbReference type="ARBA" id="ARBA00022777"/>
    </source>
</evidence>
<dbReference type="Gene3D" id="1.10.510.10">
    <property type="entry name" value="Transferase(Phosphotransferase) domain 1"/>
    <property type="match status" value="1"/>
</dbReference>
<accession>A0A9N9FAJ0</accession>
<keyword evidence="2 5" id="KW-0547">Nucleotide-binding</keyword>
<evidence type="ECO:0000256" key="4">
    <source>
        <dbReference type="ARBA" id="ARBA00022840"/>
    </source>
</evidence>
<protein>
    <submittedName>
        <fullName evidence="8">13824_t:CDS:1</fullName>
    </submittedName>
</protein>
<evidence type="ECO:0000313" key="8">
    <source>
        <dbReference type="EMBL" id="CAG8521109.1"/>
    </source>
</evidence>
<dbReference type="InterPro" id="IPR011009">
    <property type="entry name" value="Kinase-like_dom_sf"/>
</dbReference>
<evidence type="ECO:0000256" key="5">
    <source>
        <dbReference type="PROSITE-ProRule" id="PRU10141"/>
    </source>
</evidence>
<dbReference type="GO" id="GO:0005634">
    <property type="term" value="C:nucleus"/>
    <property type="evidence" value="ECO:0007669"/>
    <property type="project" value="TreeGrafter"/>
</dbReference>
<dbReference type="Proteomes" id="UP000789342">
    <property type="component" value="Unassembled WGS sequence"/>
</dbReference>
<feature type="domain" description="Protein kinase" evidence="7">
    <location>
        <begin position="398"/>
        <end position="654"/>
    </location>
</feature>
<dbReference type="PROSITE" id="PS00107">
    <property type="entry name" value="PROTEIN_KINASE_ATP"/>
    <property type="match status" value="1"/>
</dbReference>
<organism evidence="8 9">
    <name type="scientific">Acaulospora morrowiae</name>
    <dbReference type="NCBI Taxonomy" id="94023"/>
    <lineage>
        <taxon>Eukaryota</taxon>
        <taxon>Fungi</taxon>
        <taxon>Fungi incertae sedis</taxon>
        <taxon>Mucoromycota</taxon>
        <taxon>Glomeromycotina</taxon>
        <taxon>Glomeromycetes</taxon>
        <taxon>Diversisporales</taxon>
        <taxon>Acaulosporaceae</taxon>
        <taxon>Acaulospora</taxon>
    </lineage>
</organism>
<dbReference type="GO" id="GO:0004713">
    <property type="term" value="F:protein tyrosine kinase activity"/>
    <property type="evidence" value="ECO:0007669"/>
    <property type="project" value="TreeGrafter"/>
</dbReference>
<dbReference type="Gene3D" id="3.30.200.20">
    <property type="entry name" value="Phosphorylase Kinase, domain 1"/>
    <property type="match status" value="1"/>
</dbReference>
<proteinExistence type="predicted"/>
<keyword evidence="3" id="KW-0418">Kinase</keyword>
<sequence>MSIVARMEEQRQPKTPIKVQGTTMNNKRLAYDELETPLRELTQANFILTASAPKVAASESPLFIKRLRIDSEPILDDEEGFELVLPEDTLIDSPCAHRFSLRGGKPSSLDYFTPVKSFNRISSISDLFNRNSESFGDDSSDRSLPTSLRKCNSLNLHAPDANQFSGLSRENTPCTRRQSNIFYIDSSNLSPTHDLQSSQEFLDDSSIESPCMKRNSPNDLYVSGGKLPRLTPSAPPQPDFFDADSTNIFLSSGYNDVQSSSVPMKGSLTEFPRPNQSVAYKENIGSRAVHSSKGQNTVNVTPTEKTPNRTRDKNTSSPEICNSTWISRRRTDYVSTPVMLRKMANIMQPSPAMVNEYTTKYAHMLDESYFKDVGRNSRIFCPPKASGSQYKDYFTDNFIVDSVLGIGEFSTAYKVNDRKTGALYAVKKAKTPFKSHTARAERLEEVEIMWKLGKHPNCLQLFSAWEQRGHLYLQTELCENRSLEYFLKYNSKLEEPKIWRIFADIAFGLEHIHKCDIMHLDLKPGNIFQTLDGIFKIGDFGLSASWPAKPDLDRQGDCRYISLEALNCHYDKSADIYSLGTIVLEMTGIISLSKKTADKIRLGDLSELEFERISGEMSTLLKAMLHVNHKERPKIQKIVKIPKIRSHRGVQTFFSHQKLLI</sequence>
<keyword evidence="9" id="KW-1185">Reference proteome</keyword>
<dbReference type="SUPFAM" id="SSF56112">
    <property type="entry name" value="Protein kinase-like (PK-like)"/>
    <property type="match status" value="1"/>
</dbReference>
<dbReference type="PANTHER" id="PTHR11042:SF190">
    <property type="entry name" value="MITOSIS INHIBITOR PROTEIN KINASE MIK1"/>
    <property type="match status" value="1"/>
</dbReference>
<feature type="binding site" evidence="5">
    <location>
        <position position="434"/>
    </location>
    <ligand>
        <name>ATP</name>
        <dbReference type="ChEBI" id="CHEBI:30616"/>
    </ligand>
</feature>
<evidence type="ECO:0000259" key="7">
    <source>
        <dbReference type="PROSITE" id="PS50011"/>
    </source>
</evidence>
<dbReference type="InterPro" id="IPR017441">
    <property type="entry name" value="Protein_kinase_ATP_BS"/>
</dbReference>
<dbReference type="PROSITE" id="PS50011">
    <property type="entry name" value="PROTEIN_KINASE_DOM"/>
    <property type="match status" value="1"/>
</dbReference>
<dbReference type="GO" id="GO:0110031">
    <property type="term" value="P:negative regulation of G2/MI transition of meiotic cell cycle"/>
    <property type="evidence" value="ECO:0007669"/>
    <property type="project" value="TreeGrafter"/>
</dbReference>
<dbReference type="OrthoDB" id="5337378at2759"/>
<evidence type="ECO:0000256" key="6">
    <source>
        <dbReference type="SAM" id="MobiDB-lite"/>
    </source>
</evidence>
<dbReference type="AlphaFoldDB" id="A0A9N9FAJ0"/>
<evidence type="ECO:0000313" key="9">
    <source>
        <dbReference type="Proteomes" id="UP000789342"/>
    </source>
</evidence>
<dbReference type="SMART" id="SM00220">
    <property type="entry name" value="S_TKc"/>
    <property type="match status" value="1"/>
</dbReference>
<evidence type="ECO:0000256" key="2">
    <source>
        <dbReference type="ARBA" id="ARBA00022741"/>
    </source>
</evidence>
<dbReference type="GO" id="GO:0005524">
    <property type="term" value="F:ATP binding"/>
    <property type="evidence" value="ECO:0007669"/>
    <property type="project" value="UniProtKB-UniRule"/>
</dbReference>
<comment type="caution">
    <text evidence="8">The sequence shown here is derived from an EMBL/GenBank/DDBJ whole genome shotgun (WGS) entry which is preliminary data.</text>
</comment>
<keyword evidence="1" id="KW-0808">Transferase</keyword>
<feature type="region of interest" description="Disordered" evidence="6">
    <location>
        <begin position="288"/>
        <end position="320"/>
    </location>
</feature>
<dbReference type="Pfam" id="PF00069">
    <property type="entry name" value="Pkinase"/>
    <property type="match status" value="1"/>
</dbReference>
<dbReference type="EMBL" id="CAJVPV010002215">
    <property type="protein sequence ID" value="CAG8521109.1"/>
    <property type="molecule type" value="Genomic_DNA"/>
</dbReference>
<feature type="compositionally biased region" description="Polar residues" evidence="6">
    <location>
        <begin position="292"/>
        <end position="305"/>
    </location>
</feature>